<protein>
    <submittedName>
        <fullName evidence="3">Uncharacterized protein</fullName>
    </submittedName>
</protein>
<dbReference type="Proteomes" id="UP001165082">
    <property type="component" value="Unassembled WGS sequence"/>
</dbReference>
<dbReference type="PANTHER" id="PTHR11803:SF39">
    <property type="entry name" value="2-IMINOBUTANOATE_2-IMINOPROPANOATE DEAMINASE"/>
    <property type="match status" value="1"/>
</dbReference>
<dbReference type="PANTHER" id="PTHR11803">
    <property type="entry name" value="2-IMINOBUTANOATE/2-IMINOPROPANOATE DEAMINASE RIDA"/>
    <property type="match status" value="1"/>
</dbReference>
<dbReference type="Pfam" id="PF01042">
    <property type="entry name" value="Ribonuc_L-PSP"/>
    <property type="match status" value="1"/>
</dbReference>
<dbReference type="InterPro" id="IPR006175">
    <property type="entry name" value="YjgF/YER057c/UK114"/>
</dbReference>
<feature type="transmembrane region" description="Helical" evidence="2">
    <location>
        <begin position="20"/>
        <end position="43"/>
    </location>
</feature>
<dbReference type="Gene3D" id="3.30.1330.40">
    <property type="entry name" value="RutC-like"/>
    <property type="match status" value="1"/>
</dbReference>
<dbReference type="CDD" id="cd00448">
    <property type="entry name" value="YjgF_YER057c_UK114_family"/>
    <property type="match status" value="1"/>
</dbReference>
<sequence>MTYTTAKMGHPKLPSSIHCYLPFIPALLGLMFLPSIVTSLPFFSPKKTIISTLSAPQAIGPYSQAVLSPDKKTLYISGCIGLSPKDQKMVPGGVSEQTAQALKNLVSILEAAGGKVCNVVKTSVLVADIKDYKAVNVVYNETFKESKPARSAFAVKDLPAGALVEIEAIACFP</sequence>
<dbReference type="InterPro" id="IPR035959">
    <property type="entry name" value="RutC-like_sf"/>
</dbReference>
<dbReference type="GO" id="GO:0005829">
    <property type="term" value="C:cytosol"/>
    <property type="evidence" value="ECO:0007669"/>
    <property type="project" value="TreeGrafter"/>
</dbReference>
<dbReference type="FunFam" id="3.30.1330.40:FF:000001">
    <property type="entry name" value="L-PSP family endoribonuclease"/>
    <property type="match status" value="1"/>
</dbReference>
<keyword evidence="2" id="KW-0472">Membrane</keyword>
<evidence type="ECO:0000313" key="3">
    <source>
        <dbReference type="EMBL" id="GMH52958.1"/>
    </source>
</evidence>
<name>A0A9W6ZL14_9STRA</name>
<accession>A0A9W6ZL14</accession>
<dbReference type="GO" id="GO:0019239">
    <property type="term" value="F:deaminase activity"/>
    <property type="evidence" value="ECO:0007669"/>
    <property type="project" value="TreeGrafter"/>
</dbReference>
<comment type="similarity">
    <text evidence="1">Belongs to the RutC family.</text>
</comment>
<dbReference type="InterPro" id="IPR019897">
    <property type="entry name" value="RidA_CS"/>
</dbReference>
<keyword evidence="2" id="KW-0812">Transmembrane</keyword>
<keyword evidence="4" id="KW-1185">Reference proteome</keyword>
<gene>
    <name evidence="3" type="ORF">TrRE_jg6317</name>
</gene>
<evidence type="ECO:0000313" key="4">
    <source>
        <dbReference type="Proteomes" id="UP001165082"/>
    </source>
</evidence>
<dbReference type="SUPFAM" id="SSF55298">
    <property type="entry name" value="YjgF-like"/>
    <property type="match status" value="1"/>
</dbReference>
<keyword evidence="2" id="KW-1133">Transmembrane helix</keyword>
<proteinExistence type="inferred from homology"/>
<dbReference type="PROSITE" id="PS01094">
    <property type="entry name" value="UPF0076"/>
    <property type="match status" value="1"/>
</dbReference>
<organism evidence="3 4">
    <name type="scientific">Triparma retinervis</name>
    <dbReference type="NCBI Taxonomy" id="2557542"/>
    <lineage>
        <taxon>Eukaryota</taxon>
        <taxon>Sar</taxon>
        <taxon>Stramenopiles</taxon>
        <taxon>Ochrophyta</taxon>
        <taxon>Bolidophyceae</taxon>
        <taxon>Parmales</taxon>
        <taxon>Triparmaceae</taxon>
        <taxon>Triparma</taxon>
    </lineage>
</organism>
<dbReference type="GO" id="GO:0005739">
    <property type="term" value="C:mitochondrion"/>
    <property type="evidence" value="ECO:0007669"/>
    <property type="project" value="TreeGrafter"/>
</dbReference>
<dbReference type="InterPro" id="IPR006056">
    <property type="entry name" value="RidA"/>
</dbReference>
<dbReference type="NCBIfam" id="TIGR00004">
    <property type="entry name" value="Rid family detoxifying hydrolase"/>
    <property type="match status" value="1"/>
</dbReference>
<dbReference type="EMBL" id="BRXZ01000755">
    <property type="protein sequence ID" value="GMH52958.1"/>
    <property type="molecule type" value="Genomic_DNA"/>
</dbReference>
<dbReference type="OrthoDB" id="309640at2759"/>
<reference evidence="3" key="1">
    <citation type="submission" date="2022-07" db="EMBL/GenBank/DDBJ databases">
        <title>Genome analysis of Parmales, a sister group of diatoms, reveals the evolutionary specialization of diatoms from phago-mixotrophs to photoautotrophs.</title>
        <authorList>
            <person name="Ban H."/>
            <person name="Sato S."/>
            <person name="Yoshikawa S."/>
            <person name="Kazumasa Y."/>
            <person name="Nakamura Y."/>
            <person name="Ichinomiya M."/>
            <person name="Saitoh K."/>
            <person name="Sato N."/>
            <person name="Blanc-Mathieu R."/>
            <person name="Endo H."/>
            <person name="Kuwata A."/>
            <person name="Ogata H."/>
        </authorList>
    </citation>
    <scope>NUCLEOTIDE SEQUENCE</scope>
</reference>
<evidence type="ECO:0000256" key="2">
    <source>
        <dbReference type="SAM" id="Phobius"/>
    </source>
</evidence>
<evidence type="ECO:0000256" key="1">
    <source>
        <dbReference type="ARBA" id="ARBA00010552"/>
    </source>
</evidence>
<comment type="caution">
    <text evidence="3">The sequence shown here is derived from an EMBL/GenBank/DDBJ whole genome shotgun (WGS) entry which is preliminary data.</text>
</comment>
<dbReference type="AlphaFoldDB" id="A0A9W6ZL14"/>